<feature type="compositionally biased region" description="Acidic residues" evidence="6">
    <location>
        <begin position="231"/>
        <end position="240"/>
    </location>
</feature>
<feature type="compositionally biased region" description="Basic and acidic residues" evidence="6">
    <location>
        <begin position="947"/>
        <end position="965"/>
    </location>
</feature>
<evidence type="ECO:0000256" key="6">
    <source>
        <dbReference type="SAM" id="MobiDB-lite"/>
    </source>
</evidence>
<evidence type="ECO:0000313" key="9">
    <source>
        <dbReference type="EMBL" id="CAA7264918.1"/>
    </source>
</evidence>
<feature type="region of interest" description="Disordered" evidence="6">
    <location>
        <begin position="205"/>
        <end position="412"/>
    </location>
</feature>
<dbReference type="SMART" id="SM00568">
    <property type="entry name" value="GRAM"/>
    <property type="match status" value="1"/>
</dbReference>
<dbReference type="GO" id="GO:0120015">
    <property type="term" value="F:sterol transfer activity"/>
    <property type="evidence" value="ECO:0007669"/>
    <property type="project" value="TreeGrafter"/>
</dbReference>
<feature type="compositionally biased region" description="Polar residues" evidence="6">
    <location>
        <begin position="519"/>
        <end position="529"/>
    </location>
</feature>
<feature type="compositionally biased region" description="Basic and acidic residues" evidence="6">
    <location>
        <begin position="114"/>
        <end position="126"/>
    </location>
</feature>
<feature type="compositionally biased region" description="Polar residues" evidence="6">
    <location>
        <begin position="367"/>
        <end position="385"/>
    </location>
</feature>
<dbReference type="AlphaFoldDB" id="A0A8S0W6N9"/>
<feature type="compositionally biased region" description="Polar residues" evidence="6">
    <location>
        <begin position="142"/>
        <end position="179"/>
    </location>
</feature>
<evidence type="ECO:0000256" key="3">
    <source>
        <dbReference type="ARBA" id="ARBA00022692"/>
    </source>
</evidence>
<evidence type="ECO:0000256" key="1">
    <source>
        <dbReference type="ARBA" id="ARBA00004167"/>
    </source>
</evidence>
<evidence type="ECO:0000259" key="8">
    <source>
        <dbReference type="PROSITE" id="PS51778"/>
    </source>
</evidence>
<protein>
    <recommendedName>
        <fullName evidence="8">VASt domain-containing protein</fullName>
    </recommendedName>
</protein>
<reference evidence="9 10" key="1">
    <citation type="submission" date="2020-01" db="EMBL/GenBank/DDBJ databases">
        <authorList>
            <person name="Gupta K D."/>
        </authorList>
    </citation>
    <scope>NUCLEOTIDE SEQUENCE [LARGE SCALE GENOMIC DNA]</scope>
</reference>
<evidence type="ECO:0000256" key="2">
    <source>
        <dbReference type="ARBA" id="ARBA00006582"/>
    </source>
</evidence>
<gene>
    <name evidence="9" type="ORF">AAE3_LOCUS7208</name>
</gene>
<feature type="compositionally biased region" description="Polar residues" evidence="6">
    <location>
        <begin position="297"/>
        <end position="306"/>
    </location>
</feature>
<dbReference type="InterPro" id="IPR011993">
    <property type="entry name" value="PH-like_dom_sf"/>
</dbReference>
<dbReference type="GO" id="GO:0005789">
    <property type="term" value="C:endoplasmic reticulum membrane"/>
    <property type="evidence" value="ECO:0007669"/>
    <property type="project" value="TreeGrafter"/>
</dbReference>
<dbReference type="GO" id="GO:0140268">
    <property type="term" value="C:endoplasmic reticulum-plasma membrane contact site"/>
    <property type="evidence" value="ECO:0007669"/>
    <property type="project" value="TreeGrafter"/>
</dbReference>
<dbReference type="InterPro" id="IPR031968">
    <property type="entry name" value="VASt"/>
</dbReference>
<feature type="domain" description="VASt" evidence="8">
    <location>
        <begin position="744"/>
        <end position="915"/>
    </location>
</feature>
<keyword evidence="5 7" id="KW-0472">Membrane</keyword>
<comment type="subcellular location">
    <subcellularLocation>
        <location evidence="1">Membrane</location>
        <topology evidence="1">Single-pass membrane protein</topology>
    </subcellularLocation>
</comment>
<dbReference type="CDD" id="cd13220">
    <property type="entry name" value="PH-GRAM_GRAMDC"/>
    <property type="match status" value="1"/>
</dbReference>
<sequence>MCNIEATWRRRWRLKAGTCKAENCCIMSAGMERPVDDRSVEPQLPKALHEYIDCSGHFTVASIWIQTWDQHVVHRPDSAGAHLFFFSPPPSTVRTNRGNKRMAPNFLSKLVKPSSKDRNSVRERVSSESSRPSGFSLSLSRNRSQSTSIGSGGSNAVNSPSTPTQASISNSNKRTNYSGDNRIPSIVTTLAANGSSGHVSIRKSLDSVTTVSTQPNVTIVPPSPRPNNAELDSEDDEDEQLALPPITVGKEPEEPEDVATPTPTPTVPKKQQPIPTPPPAEPPMSTSLAPGTHSVRKQPSNKSINSKKVPPTEINTTTANGSGHTKAATAPAEMPSAENGAVTMKPITESPTDLKFPEPKPVAAPTPQANGSATTPPVQRENTVMSLAAAASETKSGKKPWQRSATRKPTGLASAIAASGLAMANPAAQVSPTPLVAPQPSAGSSKSANGAPGSPPYLSRSPAQSSISQRSHGKARSADLSPRSAKSRKSSTGTTSGRPRRTSAATSAKSDAGSEYYASPSQAGTTTTFGDDGRPDYYSGLDDSDDDDDSGTDDSDLDLAEEDIPVTGFAVASNKRNADFHELFPTVPEGDYLIEDYGCALQREILIQGRIYISENHICFHANIFGWITDLSIPIYEITSLEKKMTAFVIPNAIQITTRQAKYTFASFLSRDTTFDVIYNIWRLAKPEDGASLVSSGRGSLDGPVSTMASSVVGVLPTAAAPAAAKAAPVRKVTQCACGRDNKHYSELAMDVVIPGTPENIHNLMFASGFIKDFMVGDQKLLDIQMSDWSPVAPGSKLLQRNFSYIKPLSGSLGPKQTKCELKDEVAYSDFDDYISTITTTRTPDVPSGGVFSVKTRTCITWASPVSSRVVVTTQVEWTGRSFIKGIIERSAIDGQKVYHGDLEKAMRAYIQEHQSEFLPEGVDVAAVALNEVIPEPELATEPATDASKEVKHPTEEEQKQRERERNARSLQWAWDTFDGACQVAKRSTKGALELIRDAWDQSESTTILWFLIVILVISNLWTLMRMGSGREAASRKLEARKVEDREKWVQSIVTALWDELAAGKKEATILADNVLQHGPHGPSSAHVPASPPTASPESPVQQVLSPPLPTAGSLNWREEMQQLQQTLDLVEERVKAIRANLSGLEKLDALD</sequence>
<feature type="compositionally biased region" description="Polar residues" evidence="6">
    <location>
        <begin position="206"/>
        <end position="217"/>
    </location>
</feature>
<feature type="region of interest" description="Disordered" evidence="6">
    <location>
        <begin position="938"/>
        <end position="965"/>
    </location>
</feature>
<feature type="region of interest" description="Disordered" evidence="6">
    <location>
        <begin position="1076"/>
        <end position="1115"/>
    </location>
</feature>
<feature type="compositionally biased region" description="Polar residues" evidence="6">
    <location>
        <begin position="461"/>
        <end position="470"/>
    </location>
</feature>
<keyword evidence="4 7" id="KW-1133">Transmembrane helix</keyword>
<organism evidence="9 10">
    <name type="scientific">Cyclocybe aegerita</name>
    <name type="common">Black poplar mushroom</name>
    <name type="synonym">Agrocybe aegerita</name>
    <dbReference type="NCBI Taxonomy" id="1973307"/>
    <lineage>
        <taxon>Eukaryota</taxon>
        <taxon>Fungi</taxon>
        <taxon>Dikarya</taxon>
        <taxon>Basidiomycota</taxon>
        <taxon>Agaricomycotina</taxon>
        <taxon>Agaricomycetes</taxon>
        <taxon>Agaricomycetidae</taxon>
        <taxon>Agaricales</taxon>
        <taxon>Agaricineae</taxon>
        <taxon>Bolbitiaceae</taxon>
        <taxon>Cyclocybe</taxon>
    </lineage>
</organism>
<dbReference type="GO" id="GO:0032934">
    <property type="term" value="F:sterol binding"/>
    <property type="evidence" value="ECO:0007669"/>
    <property type="project" value="TreeGrafter"/>
</dbReference>
<dbReference type="PANTHER" id="PTHR23319">
    <property type="entry name" value="GRAM DOMAIN CONTAINING 1B, ISOFORM E"/>
    <property type="match status" value="1"/>
</dbReference>
<feature type="region of interest" description="Disordered" evidence="6">
    <location>
        <begin position="111"/>
        <end position="180"/>
    </location>
</feature>
<comment type="caution">
    <text evidence="9">The sequence shown here is derived from an EMBL/GenBank/DDBJ whole genome shotgun (WGS) entry which is preliminary data.</text>
</comment>
<proteinExistence type="inferred from homology"/>
<evidence type="ECO:0000313" key="10">
    <source>
        <dbReference type="Proteomes" id="UP000467700"/>
    </source>
</evidence>
<feature type="compositionally biased region" description="Acidic residues" evidence="6">
    <location>
        <begin position="542"/>
        <end position="558"/>
    </location>
</feature>
<evidence type="ECO:0000256" key="4">
    <source>
        <dbReference type="ARBA" id="ARBA00022989"/>
    </source>
</evidence>
<feature type="transmembrane region" description="Helical" evidence="7">
    <location>
        <begin position="1008"/>
        <end position="1027"/>
    </location>
</feature>
<accession>A0A8S0W6N9</accession>
<dbReference type="InterPro" id="IPR051482">
    <property type="entry name" value="Cholesterol_transport"/>
</dbReference>
<feature type="compositionally biased region" description="Polar residues" evidence="6">
    <location>
        <begin position="313"/>
        <end position="323"/>
    </location>
</feature>
<keyword evidence="3 7" id="KW-0812">Transmembrane</keyword>
<feature type="compositionally biased region" description="Low complexity" evidence="6">
    <location>
        <begin position="490"/>
        <end position="514"/>
    </location>
</feature>
<evidence type="ECO:0000256" key="7">
    <source>
        <dbReference type="SAM" id="Phobius"/>
    </source>
</evidence>
<dbReference type="GO" id="GO:0032366">
    <property type="term" value="P:intracellular sterol transport"/>
    <property type="evidence" value="ECO:0007669"/>
    <property type="project" value="TreeGrafter"/>
</dbReference>
<feature type="compositionally biased region" description="Low complexity" evidence="6">
    <location>
        <begin position="127"/>
        <end position="141"/>
    </location>
</feature>
<dbReference type="PANTHER" id="PTHR23319:SF4">
    <property type="entry name" value="GRAM DOMAIN CONTAINING 1B, ISOFORM E"/>
    <property type="match status" value="1"/>
</dbReference>
<dbReference type="GO" id="GO:0005886">
    <property type="term" value="C:plasma membrane"/>
    <property type="evidence" value="ECO:0007669"/>
    <property type="project" value="TreeGrafter"/>
</dbReference>
<feature type="region of interest" description="Disordered" evidence="6">
    <location>
        <begin position="431"/>
        <end position="558"/>
    </location>
</feature>
<dbReference type="Pfam" id="PF02893">
    <property type="entry name" value="GRAM"/>
    <property type="match status" value="1"/>
</dbReference>
<dbReference type="EMBL" id="CACVBS010000046">
    <property type="protein sequence ID" value="CAA7264918.1"/>
    <property type="molecule type" value="Genomic_DNA"/>
</dbReference>
<dbReference type="GO" id="GO:0032541">
    <property type="term" value="C:cortical endoplasmic reticulum"/>
    <property type="evidence" value="ECO:0007669"/>
    <property type="project" value="TreeGrafter"/>
</dbReference>
<dbReference type="InterPro" id="IPR004182">
    <property type="entry name" value="GRAM"/>
</dbReference>
<dbReference type="Proteomes" id="UP000467700">
    <property type="component" value="Unassembled WGS sequence"/>
</dbReference>
<dbReference type="Gene3D" id="2.30.29.30">
    <property type="entry name" value="Pleckstrin-homology domain (PH domain)/Phosphotyrosine-binding domain (PTB)"/>
    <property type="match status" value="1"/>
</dbReference>
<name>A0A8S0W6N9_CYCAE</name>
<evidence type="ECO:0000256" key="5">
    <source>
        <dbReference type="ARBA" id="ARBA00023136"/>
    </source>
</evidence>
<dbReference type="Pfam" id="PF16016">
    <property type="entry name" value="VASt"/>
    <property type="match status" value="1"/>
</dbReference>
<keyword evidence="10" id="KW-1185">Reference proteome</keyword>
<dbReference type="GO" id="GO:0005739">
    <property type="term" value="C:mitochondrion"/>
    <property type="evidence" value="ECO:0007669"/>
    <property type="project" value="TreeGrafter"/>
</dbReference>
<comment type="similarity">
    <text evidence="2">Belongs to the YSP2 family.</text>
</comment>
<dbReference type="OrthoDB" id="2162691at2759"/>
<dbReference type="PROSITE" id="PS51778">
    <property type="entry name" value="VAST"/>
    <property type="match status" value="1"/>
</dbReference>